<protein>
    <recommendedName>
        <fullName evidence="8">Dolichyl-diphosphooligosaccharide--protein glycosyltransferase subunit WBP1</fullName>
        <shortName evidence="8">Oligosaccharyl transferase subunit WBP1</shortName>
    </recommendedName>
</protein>
<evidence type="ECO:0000256" key="7">
    <source>
        <dbReference type="ARBA" id="ARBA00023136"/>
    </source>
</evidence>
<dbReference type="GO" id="GO:0018279">
    <property type="term" value="P:protein N-linked glycosylation via asparagine"/>
    <property type="evidence" value="ECO:0007669"/>
    <property type="project" value="UniProtKB-UniRule"/>
</dbReference>
<name>A0A177A8Q2_9PEZI</name>
<feature type="transmembrane region" description="Helical" evidence="8">
    <location>
        <begin position="429"/>
        <end position="452"/>
    </location>
</feature>
<dbReference type="UniPathway" id="UPA00378"/>
<dbReference type="InterPro" id="IPR005013">
    <property type="entry name" value="DDOST_48_kDa_subunit"/>
</dbReference>
<evidence type="ECO:0000313" key="11">
    <source>
        <dbReference type="EMBL" id="OAF58548.2"/>
    </source>
</evidence>
<dbReference type="OrthoDB" id="29105at2759"/>
<reference evidence="11" key="1">
    <citation type="submission" date="2016-03" db="EMBL/GenBank/DDBJ databases">
        <title>Updated assembly of Pseudogymnoascus destructans, the fungus causing white-nose syndrome of bats.</title>
        <authorList>
            <person name="Palmer J.M."/>
            <person name="Drees K.P."/>
            <person name="Foster J.T."/>
            <person name="Lindner D.L."/>
        </authorList>
    </citation>
    <scope>NUCLEOTIDE SEQUENCE [LARGE SCALE GENOMIC DNA]</scope>
    <source>
        <strain evidence="11">20631-21</strain>
    </source>
</reference>
<keyword evidence="4 8" id="KW-0812">Transmembrane</keyword>
<evidence type="ECO:0000259" key="10">
    <source>
        <dbReference type="Pfam" id="PF23358"/>
    </source>
</evidence>
<accession>A0A177A8Q2</accession>
<feature type="signal peptide" evidence="8">
    <location>
        <begin position="1"/>
        <end position="18"/>
    </location>
</feature>
<evidence type="ECO:0000256" key="5">
    <source>
        <dbReference type="ARBA" id="ARBA00022824"/>
    </source>
</evidence>
<dbReference type="GeneID" id="36288037"/>
<dbReference type="InterPro" id="IPR055457">
    <property type="entry name" value="OST48_N"/>
</dbReference>
<keyword evidence="7 8" id="KW-0472">Membrane</keyword>
<evidence type="ECO:0000256" key="4">
    <source>
        <dbReference type="ARBA" id="ARBA00022692"/>
    </source>
</evidence>
<evidence type="ECO:0000256" key="2">
    <source>
        <dbReference type="ARBA" id="ARBA00004922"/>
    </source>
</evidence>
<dbReference type="GO" id="GO:0016740">
    <property type="term" value="F:transferase activity"/>
    <property type="evidence" value="ECO:0007669"/>
    <property type="project" value="UniProtKB-KW"/>
</dbReference>
<comment type="pathway">
    <text evidence="2 8">Protein modification; protein glycosylation.</text>
</comment>
<feature type="domain" description="OST48 middle" evidence="10">
    <location>
        <begin position="313"/>
        <end position="453"/>
    </location>
</feature>
<evidence type="ECO:0000256" key="1">
    <source>
        <dbReference type="ARBA" id="ARBA00004479"/>
    </source>
</evidence>
<dbReference type="Pfam" id="PF23358">
    <property type="entry name" value="OST48_MD"/>
    <property type="match status" value="1"/>
</dbReference>
<comment type="subunit">
    <text evidence="8">Component of the oligosaccharyltransferase (OST) complex.</text>
</comment>
<dbReference type="PANTHER" id="PTHR10830:SF0">
    <property type="entry name" value="DOLICHYL-DIPHOSPHOOLIGOSACCHARIDE--PROTEIN GLYCOSYLTRANSFERASE 48 KDA SUBUNIT"/>
    <property type="match status" value="1"/>
</dbReference>
<keyword evidence="5 8" id="KW-0256">Endoplasmic reticulum</keyword>
<dbReference type="RefSeq" id="XP_024323833.1">
    <property type="nucleotide sequence ID" value="XM_024468595.1"/>
</dbReference>
<dbReference type="eggNOG" id="KOG2754">
    <property type="taxonomic scope" value="Eukaryota"/>
</dbReference>
<dbReference type="InterPro" id="IPR055459">
    <property type="entry name" value="OST48_MD"/>
</dbReference>
<keyword evidence="6 8" id="KW-1133">Transmembrane helix</keyword>
<dbReference type="AlphaFoldDB" id="A0A177A8Q2"/>
<evidence type="ECO:0000256" key="6">
    <source>
        <dbReference type="ARBA" id="ARBA00022989"/>
    </source>
</evidence>
<proteinExistence type="inferred from homology"/>
<comment type="function">
    <text evidence="8">Subunit of the oligosaccharyl transferase (OST) complex that catalyzes the initial transfer of a defined glycan (Glc(3)Man(9)GlcNAc(2) in eukaryotes) from the lipid carrier dolichol-pyrophosphate to an asparagine residue within an Asn-X-Ser/Thr consensus motif in nascent polypeptide chains, the first step in protein N-glycosylation. N-glycosylation occurs cotranslationally and the complex associates with the Sec61 complex at the channel-forming translocon complex that mediates protein translocation across the endoplasmic reticulum (ER).</text>
</comment>
<gene>
    <name evidence="11" type="primary">WBP1</name>
    <name evidence="11" type="ORF">VC83_04969</name>
</gene>
<dbReference type="Pfam" id="PF03345">
    <property type="entry name" value="OST48_N"/>
    <property type="match status" value="1"/>
</dbReference>
<comment type="subcellular location">
    <subcellularLocation>
        <location evidence="8">Endoplasmic reticulum membrane</location>
        <topology evidence="8">Single-pass type I membrane protein</topology>
    </subcellularLocation>
    <subcellularLocation>
        <location evidence="1">Membrane</location>
        <topology evidence="1">Single-pass type I membrane protein</topology>
    </subcellularLocation>
</comment>
<dbReference type="PANTHER" id="PTHR10830">
    <property type="entry name" value="DOLICHYL-DIPHOSPHOOLIGOSACCHARIDE--PROTEIN GLYCOSYLTRANSFERASE 48 KDA SUBUNIT"/>
    <property type="match status" value="1"/>
</dbReference>
<evidence type="ECO:0000259" key="9">
    <source>
        <dbReference type="Pfam" id="PF03345"/>
    </source>
</evidence>
<sequence length="464" mass="51264">MRVLLSFLIIGLLGIASALSTSGNRLLVVLEELAEKDKYSKFFGDLKGRGFDITFESPKSDSLALFELGERAYDHLLILPSKSKGLGPNLTPQTLLKFINTEGNILLTLSSSNPIPSALVSVLLELDIHLPTDRNSIVVDHFNYDSLSAPESHDVVLVPRPSAVRPGVRNFFGGILKNEVIAFPHGVGQTLGNDSPYLTPVLRAPGTAYSYNPKEEAEAVEDPFAVGQQLSLVTAMQARNSARFTVLGAAEMLEDKWFKGKVQVAGGKVAAAANEAFAKEISGWTFNEAGVLKVKSVTHFLNEEGLKTPNASLTNPKIYRVKNTVTYSIELSEWSWKEYVPFVPATGDDVQLEFSMLSPFHRLNLERTQTNPSSSVFSTTFKLPDQHGIFNFLVEFRRPFLSNIEDKKTVTVRHFAHDEWPRSWVISAAWPWISGVAVTVVGWIIFVGLWLYSAPPTVKGKKSR</sequence>
<dbReference type="VEuPathDB" id="FungiDB:GMDG_00890"/>
<evidence type="ECO:0000256" key="3">
    <source>
        <dbReference type="ARBA" id="ARBA00008743"/>
    </source>
</evidence>
<dbReference type="EMBL" id="KV441396">
    <property type="protein sequence ID" value="OAF58548.2"/>
    <property type="molecule type" value="Genomic_DNA"/>
</dbReference>
<comment type="similarity">
    <text evidence="3 8">Belongs to the DDOST 48 kDa subunit family.</text>
</comment>
<feature type="chain" id="PRO_5015022768" description="Dolichyl-diphosphooligosaccharide--protein glycosyltransferase subunit WBP1" evidence="8">
    <location>
        <begin position="19"/>
        <end position="464"/>
    </location>
</feature>
<keyword evidence="8" id="KW-0732">Signal</keyword>
<dbReference type="Proteomes" id="UP000077154">
    <property type="component" value="Unassembled WGS sequence"/>
</dbReference>
<organism evidence="11">
    <name type="scientific">Pseudogymnoascus destructans</name>
    <dbReference type="NCBI Taxonomy" id="655981"/>
    <lineage>
        <taxon>Eukaryota</taxon>
        <taxon>Fungi</taxon>
        <taxon>Dikarya</taxon>
        <taxon>Ascomycota</taxon>
        <taxon>Pezizomycotina</taxon>
        <taxon>Leotiomycetes</taxon>
        <taxon>Thelebolales</taxon>
        <taxon>Thelebolaceae</taxon>
        <taxon>Pseudogymnoascus</taxon>
    </lineage>
</organism>
<dbReference type="GO" id="GO:0008250">
    <property type="term" value="C:oligosaccharyltransferase complex"/>
    <property type="evidence" value="ECO:0007669"/>
    <property type="project" value="TreeGrafter"/>
</dbReference>
<feature type="domain" description="OST48 N-terminal" evidence="9">
    <location>
        <begin position="25"/>
        <end position="285"/>
    </location>
</feature>
<evidence type="ECO:0000256" key="8">
    <source>
        <dbReference type="RuleBase" id="RU361142"/>
    </source>
</evidence>
<keyword evidence="11" id="KW-0808">Transferase</keyword>